<dbReference type="EMBL" id="CP014501">
    <property type="protein sequence ID" value="ANB12199.1"/>
    <property type="molecule type" value="Genomic_DNA"/>
</dbReference>
<dbReference type="OrthoDB" id="5282002at2759"/>
<evidence type="ECO:0000313" key="3">
    <source>
        <dbReference type="EMBL" id="ANB12199.1"/>
    </source>
</evidence>
<dbReference type="Pfam" id="PF13824">
    <property type="entry name" value="zf-Mss51"/>
    <property type="match status" value="1"/>
</dbReference>
<dbReference type="InterPro" id="IPR046824">
    <property type="entry name" value="Mss51-like_C"/>
</dbReference>
<reference evidence="3 4" key="1">
    <citation type="submission" date="2016-02" db="EMBL/GenBank/DDBJ databases">
        <title>Complete genome sequence and transcriptome regulation of the pentose utilising yeast Sugiyamaella lignohabitans.</title>
        <authorList>
            <person name="Bellasio M."/>
            <person name="Peymann A."/>
            <person name="Valli M."/>
            <person name="Sipitzky M."/>
            <person name="Graf A."/>
            <person name="Sauer M."/>
            <person name="Marx H."/>
            <person name="Mattanovich D."/>
        </authorList>
    </citation>
    <scope>NUCLEOTIDE SEQUENCE [LARGE SCALE GENOMIC DNA]</scope>
    <source>
        <strain evidence="3 4">CBS 10342</strain>
    </source>
</reference>
<dbReference type="GeneID" id="30036561"/>
<dbReference type="GO" id="GO:0033617">
    <property type="term" value="P:mitochondrial respiratory chain complex IV assembly"/>
    <property type="evidence" value="ECO:0007669"/>
    <property type="project" value="EnsemblFungi"/>
</dbReference>
<evidence type="ECO:0000259" key="1">
    <source>
        <dbReference type="Pfam" id="PF13824"/>
    </source>
</evidence>
<sequence>MIPGSSTRAFLASARRVGAVNACVCGARVAVGGAGVRGYSVGGKVFGFIRDTLGFDPPPPEGFPTPENRFHPWDSSPSQDIRTRAAFIKARGKCPVTGKNINFTCPKSGIPTHHDEEAWKMDTDYHKNEVWKILRKVNTYEHDLRSGREFPEFDFPGTQQSEAVVNFLNWDTFLYTRDFYSMDSEFHMAAVTKMLSYPITMASILSLYSPYSLKPKGPLTLEGLKSLAALRYTLFPQDRTRSWQDRPMRFFILGARAESQLPAHAWKQLSFLLPDTKFEIVFIGPEAVFDRQKRLYVTSHKKITKRIDREMSLSFCTDYFHVLNDMQDFMPYDPYLDCFFLFHPGLGAPEAMNQWEKSVPGLLETKCAIFVTGFHKADSQRDWDWLHNKFGDKLDVLLEPSTNIFGSTKWELNDLAPTETYQFNQQLFGFRGKRYHAIRQ</sequence>
<name>A0A167CWR8_9ASCO</name>
<proteinExistence type="predicted"/>
<keyword evidence="4" id="KW-1185">Reference proteome</keyword>
<dbReference type="GO" id="GO:0005739">
    <property type="term" value="C:mitochondrion"/>
    <property type="evidence" value="ECO:0007669"/>
    <property type="project" value="GOC"/>
</dbReference>
<dbReference type="GO" id="GO:0070131">
    <property type="term" value="P:positive regulation of mitochondrial translation"/>
    <property type="evidence" value="ECO:0007669"/>
    <property type="project" value="EnsemblFungi"/>
</dbReference>
<dbReference type="PANTHER" id="PTHR28069:SF1">
    <property type="entry name" value="PROTEIN MSS51, MITOCHONDRIAL"/>
    <property type="match status" value="1"/>
</dbReference>
<dbReference type="InterPro" id="IPR032717">
    <property type="entry name" value="Mss51_Znf"/>
</dbReference>
<dbReference type="GO" id="GO:0045182">
    <property type="term" value="F:translation regulator activity"/>
    <property type="evidence" value="ECO:0007669"/>
    <property type="project" value="EnsemblFungi"/>
</dbReference>
<protein>
    <submittedName>
        <fullName evidence="3">Mss51p</fullName>
    </submittedName>
</protein>
<organism evidence="3 4">
    <name type="scientific">Sugiyamaella lignohabitans</name>
    <dbReference type="NCBI Taxonomy" id="796027"/>
    <lineage>
        <taxon>Eukaryota</taxon>
        <taxon>Fungi</taxon>
        <taxon>Dikarya</taxon>
        <taxon>Ascomycota</taxon>
        <taxon>Saccharomycotina</taxon>
        <taxon>Dipodascomycetes</taxon>
        <taxon>Dipodascales</taxon>
        <taxon>Trichomonascaceae</taxon>
        <taxon>Sugiyamaella</taxon>
    </lineage>
</organism>
<gene>
    <name evidence="3" type="primary">MSS51</name>
    <name evidence="3" type="ORF">AWJ20_443</name>
</gene>
<dbReference type="RefSeq" id="XP_018734676.1">
    <property type="nucleotide sequence ID" value="XM_018881498.1"/>
</dbReference>
<dbReference type="KEGG" id="slb:AWJ20_443"/>
<dbReference type="AlphaFoldDB" id="A0A167CWR8"/>
<dbReference type="Proteomes" id="UP000189580">
    <property type="component" value="Chromosome a"/>
</dbReference>
<feature type="domain" description="Mitochondrial splicing suppressor 51 zinc-finger" evidence="1">
    <location>
        <begin position="93"/>
        <end position="144"/>
    </location>
</feature>
<accession>A0A167CWR8</accession>
<dbReference type="PANTHER" id="PTHR28069">
    <property type="entry name" value="GH20023P"/>
    <property type="match status" value="1"/>
</dbReference>
<feature type="domain" description="Mitochondrial splicing suppressor 51-like C-terminal" evidence="2">
    <location>
        <begin position="237"/>
        <end position="413"/>
    </location>
</feature>
<dbReference type="Pfam" id="PF20179">
    <property type="entry name" value="MSS51_C"/>
    <property type="match status" value="1"/>
</dbReference>
<evidence type="ECO:0000259" key="2">
    <source>
        <dbReference type="Pfam" id="PF20179"/>
    </source>
</evidence>
<evidence type="ECO:0000313" key="4">
    <source>
        <dbReference type="Proteomes" id="UP000189580"/>
    </source>
</evidence>